<evidence type="ECO:0000256" key="1">
    <source>
        <dbReference type="SAM" id="MobiDB-lite"/>
    </source>
</evidence>
<dbReference type="OrthoDB" id="259935at2759"/>
<dbReference type="STRING" id="333673.A0A3M0ITK0"/>
<protein>
    <submittedName>
        <fullName evidence="2">Uncharacterized protein</fullName>
    </submittedName>
</protein>
<gene>
    <name evidence="2" type="ORF">DUI87_33844</name>
</gene>
<name>A0A3M0ITK0_HIRRU</name>
<feature type="compositionally biased region" description="Acidic residues" evidence="1">
    <location>
        <begin position="25"/>
        <end position="42"/>
    </location>
</feature>
<reference evidence="2 3" key="1">
    <citation type="submission" date="2018-07" db="EMBL/GenBank/DDBJ databases">
        <title>A high quality draft genome assembly of the barn swallow (H. rustica rustica).</title>
        <authorList>
            <person name="Formenti G."/>
            <person name="Chiara M."/>
            <person name="Poveda L."/>
            <person name="Francoijs K.-J."/>
            <person name="Bonisoli-Alquati A."/>
            <person name="Canova L."/>
            <person name="Gianfranceschi L."/>
            <person name="Horner D.S."/>
            <person name="Saino N."/>
        </authorList>
    </citation>
    <scope>NUCLEOTIDE SEQUENCE [LARGE SCALE GENOMIC DNA]</scope>
    <source>
        <strain evidence="2">Chelidonia</strain>
        <tissue evidence="2">Blood</tissue>
    </source>
</reference>
<dbReference type="Proteomes" id="UP000269221">
    <property type="component" value="Unassembled WGS sequence"/>
</dbReference>
<organism evidence="2 3">
    <name type="scientific">Hirundo rustica rustica</name>
    <dbReference type="NCBI Taxonomy" id="333673"/>
    <lineage>
        <taxon>Eukaryota</taxon>
        <taxon>Metazoa</taxon>
        <taxon>Chordata</taxon>
        <taxon>Craniata</taxon>
        <taxon>Vertebrata</taxon>
        <taxon>Euteleostomi</taxon>
        <taxon>Archelosauria</taxon>
        <taxon>Archosauria</taxon>
        <taxon>Dinosauria</taxon>
        <taxon>Saurischia</taxon>
        <taxon>Theropoda</taxon>
        <taxon>Coelurosauria</taxon>
        <taxon>Aves</taxon>
        <taxon>Neognathae</taxon>
        <taxon>Neoaves</taxon>
        <taxon>Telluraves</taxon>
        <taxon>Australaves</taxon>
        <taxon>Passeriformes</taxon>
        <taxon>Sylvioidea</taxon>
        <taxon>Hirundinidae</taxon>
        <taxon>Hirundo</taxon>
    </lineage>
</organism>
<comment type="caution">
    <text evidence="2">The sequence shown here is derived from an EMBL/GenBank/DDBJ whole genome shotgun (WGS) entry which is preliminary data.</text>
</comment>
<dbReference type="AlphaFoldDB" id="A0A3M0ITK0"/>
<feature type="compositionally biased region" description="Basic and acidic residues" evidence="1">
    <location>
        <begin position="51"/>
        <end position="79"/>
    </location>
</feature>
<proteinExistence type="predicted"/>
<keyword evidence="3" id="KW-1185">Reference proteome</keyword>
<dbReference type="EMBL" id="QRBI01000268">
    <property type="protein sequence ID" value="RMB89829.1"/>
    <property type="molecule type" value="Genomic_DNA"/>
</dbReference>
<accession>A0A3M0ITK0</accession>
<sequence>MDTPFPRRFLTSKEQFHAYLRAGGEEEEEEKEEKEEKEEEEQVSSAQSEPPAKRVKAEELGQDGESRGNAGEEEKESRGRTRAGRARNPARMSRAGCAPR</sequence>
<evidence type="ECO:0000313" key="2">
    <source>
        <dbReference type="EMBL" id="RMB89829.1"/>
    </source>
</evidence>
<feature type="region of interest" description="Disordered" evidence="1">
    <location>
        <begin position="1"/>
        <end position="100"/>
    </location>
</feature>
<evidence type="ECO:0000313" key="3">
    <source>
        <dbReference type="Proteomes" id="UP000269221"/>
    </source>
</evidence>